<keyword evidence="1" id="KW-1003">Cell membrane</keyword>
<gene>
    <name evidence="2" type="ORF">C0Z10_02810</name>
</gene>
<dbReference type="GO" id="GO:0005886">
    <property type="term" value="C:plasma membrane"/>
    <property type="evidence" value="ECO:0007669"/>
    <property type="project" value="UniProtKB-SubCell"/>
</dbReference>
<dbReference type="EC" id="7.1.1.-" evidence="1"/>
<dbReference type="InterPro" id="IPR001457">
    <property type="entry name" value="NADH_UbQ/plastoQ_OxRdtase_su6"/>
</dbReference>
<dbReference type="PANTHER" id="PTHR33269:SF19">
    <property type="entry name" value="NADH-QUINONE OXIDOREDUCTASE SUBUNIT J"/>
    <property type="match status" value="1"/>
</dbReference>
<evidence type="ECO:0000313" key="2">
    <source>
        <dbReference type="EMBL" id="AZZ38851.1"/>
    </source>
</evidence>
<dbReference type="KEGG" id="aji:C0Z10_02810"/>
<accession>A0A3Q9UI89</accession>
<keyword evidence="1" id="KW-1133">Transmembrane helix</keyword>
<comment type="similarity">
    <text evidence="1">Belongs to the complex I subunit 6 family.</text>
</comment>
<comment type="subcellular location">
    <subcellularLocation>
        <location evidence="1">Cell membrane</location>
        <topology evidence="1">Multi-pass membrane protein</topology>
    </subcellularLocation>
</comment>
<feature type="transmembrane region" description="Helical" evidence="1">
    <location>
        <begin position="160"/>
        <end position="181"/>
    </location>
</feature>
<feature type="transmembrane region" description="Helical" evidence="1">
    <location>
        <begin position="57"/>
        <end position="78"/>
    </location>
</feature>
<dbReference type="GO" id="GO:0008137">
    <property type="term" value="F:NADH dehydrogenase (ubiquinone) activity"/>
    <property type="evidence" value="ECO:0007669"/>
    <property type="project" value="UniProtKB-UniRule"/>
</dbReference>
<feature type="transmembrane region" description="Helical" evidence="1">
    <location>
        <begin position="32"/>
        <end position="51"/>
    </location>
</feature>
<keyword evidence="1" id="KW-0812">Transmembrane</keyword>
<keyword evidence="1" id="KW-0520">NAD</keyword>
<dbReference type="InterPro" id="IPR042106">
    <property type="entry name" value="Nuo/plastoQ_OxRdtase_6_NuoJ"/>
</dbReference>
<feature type="transmembrane region" description="Helical" evidence="1">
    <location>
        <begin position="98"/>
        <end position="119"/>
    </location>
</feature>
<evidence type="ECO:0000313" key="3">
    <source>
        <dbReference type="Proteomes" id="UP000285875"/>
    </source>
</evidence>
<comment type="catalytic activity">
    <reaction evidence="1">
        <text>a quinone + NADH + 5 H(+)(in) = a quinol + NAD(+) + 4 H(+)(out)</text>
        <dbReference type="Rhea" id="RHEA:57888"/>
        <dbReference type="ChEBI" id="CHEBI:15378"/>
        <dbReference type="ChEBI" id="CHEBI:24646"/>
        <dbReference type="ChEBI" id="CHEBI:57540"/>
        <dbReference type="ChEBI" id="CHEBI:57945"/>
        <dbReference type="ChEBI" id="CHEBI:132124"/>
    </reaction>
</comment>
<dbReference type="Proteomes" id="UP000285875">
    <property type="component" value="Chromosome"/>
</dbReference>
<dbReference type="Gene3D" id="1.20.120.1200">
    <property type="entry name" value="NADH-ubiquinone/plastoquinone oxidoreductase chain 6, subunit NuoJ"/>
    <property type="match status" value="1"/>
</dbReference>
<organism evidence="2 3">
    <name type="scientific">Acidipropionibacterium jensenii</name>
    <dbReference type="NCBI Taxonomy" id="1749"/>
    <lineage>
        <taxon>Bacteria</taxon>
        <taxon>Bacillati</taxon>
        <taxon>Actinomycetota</taxon>
        <taxon>Actinomycetes</taxon>
        <taxon>Propionibacteriales</taxon>
        <taxon>Propionibacteriaceae</taxon>
        <taxon>Acidipropionibacterium</taxon>
    </lineage>
</organism>
<sequence length="280" mass="29611">MIAMVTAAQWAFWLLAPIMVIAALAMVLTRKAVHSALCLAVVMICMAVQYASLQAPFLFVVQIIVYTGAILMLFVFVVMMIGRNSRDVVSDTMRHHRVASVITAVILAAMLVVAVGSAVTRGQLGITGAAGLTSANAEHGTNVISLAALLFSRYVIPFEATAALLITGVVGTMVLAHGELLHRKKHQRERFEDRMKAYATDGVHPGAQPNSGVYARNNQIGAPALLPDGSVAPESVSQALRSRGGIVDAGQLRAPTERAFATITAARAQADGTLPEGELE</sequence>
<dbReference type="NCBIfam" id="NF005165">
    <property type="entry name" value="PRK06638.1-5"/>
    <property type="match status" value="1"/>
</dbReference>
<keyword evidence="1" id="KW-0472">Membrane</keyword>
<dbReference type="GO" id="GO:0048038">
    <property type="term" value="F:quinone binding"/>
    <property type="evidence" value="ECO:0007669"/>
    <property type="project" value="UniProtKB-UniRule"/>
</dbReference>
<feature type="transmembrane region" description="Helical" evidence="1">
    <location>
        <begin position="6"/>
        <end position="25"/>
    </location>
</feature>
<evidence type="ECO:0000256" key="1">
    <source>
        <dbReference type="RuleBase" id="RU004429"/>
    </source>
</evidence>
<dbReference type="Pfam" id="PF00499">
    <property type="entry name" value="Oxidored_q3"/>
    <property type="match status" value="1"/>
</dbReference>
<proteinExistence type="inferred from homology"/>
<dbReference type="AlphaFoldDB" id="A0A3Q9UI89"/>
<keyword evidence="1" id="KW-0874">Quinone</keyword>
<reference evidence="3" key="1">
    <citation type="submission" date="2017-12" db="EMBL/GenBank/DDBJ databases">
        <title>Whole genome sequencing of Acidipropionibacterium jensenii strains JS279 and JS280.</title>
        <authorList>
            <person name="Deptula P."/>
            <person name="Laine P."/>
            <person name="Smolander O.-P."/>
            <person name="Paulin L."/>
            <person name="Auvinen P."/>
            <person name="Varmanen P."/>
        </authorList>
    </citation>
    <scope>NUCLEOTIDE SEQUENCE [LARGE SCALE GENOMIC DNA]</scope>
    <source>
        <strain evidence="3">JS280</strain>
    </source>
</reference>
<comment type="function">
    <text evidence="1">NDH-1 shuttles electrons from NADH, via FMN and iron-sulfur (Fe-S) centers, to quinones in the respiratory chain. Couples the redox reaction to proton translocation (for every two electrons transferred, four hydrogen ions are translocated across the cytoplasmic membrane), and thus conserves the redox energy in a proton gradient.</text>
</comment>
<protein>
    <recommendedName>
        <fullName evidence="1">NADH-quinone oxidoreductase subunit J</fullName>
        <ecNumber evidence="1">7.1.1.-</ecNumber>
    </recommendedName>
</protein>
<dbReference type="EMBL" id="CP025570">
    <property type="protein sequence ID" value="AZZ38851.1"/>
    <property type="molecule type" value="Genomic_DNA"/>
</dbReference>
<dbReference type="RefSeq" id="WP_097798400.1">
    <property type="nucleotide sequence ID" value="NZ_CP025570.1"/>
</dbReference>
<name>A0A3Q9UI89_9ACTN</name>
<dbReference type="PANTHER" id="PTHR33269">
    <property type="entry name" value="NADH-UBIQUINONE OXIDOREDUCTASE CHAIN 6"/>
    <property type="match status" value="1"/>
</dbReference>